<evidence type="ECO:0000256" key="1">
    <source>
        <dbReference type="ARBA" id="ARBA00001946"/>
    </source>
</evidence>
<evidence type="ECO:0000256" key="4">
    <source>
        <dbReference type="ARBA" id="ARBA00022842"/>
    </source>
</evidence>
<dbReference type="PANTHER" id="PTHR19288">
    <property type="entry name" value="4-NITROPHENYLPHOSPHATASE-RELATED"/>
    <property type="match status" value="1"/>
</dbReference>
<organism evidence="6 7">
    <name type="scientific">Cyclotella cryptica</name>
    <dbReference type="NCBI Taxonomy" id="29204"/>
    <lineage>
        <taxon>Eukaryota</taxon>
        <taxon>Sar</taxon>
        <taxon>Stramenopiles</taxon>
        <taxon>Ochrophyta</taxon>
        <taxon>Bacillariophyta</taxon>
        <taxon>Coscinodiscophyceae</taxon>
        <taxon>Thalassiosirophycidae</taxon>
        <taxon>Stephanodiscales</taxon>
        <taxon>Stephanodiscaceae</taxon>
        <taxon>Cyclotella</taxon>
    </lineage>
</organism>
<name>A0ABD3NXU3_9STRA</name>
<dbReference type="GO" id="GO:0046872">
    <property type="term" value="F:metal ion binding"/>
    <property type="evidence" value="ECO:0007669"/>
    <property type="project" value="UniProtKB-KW"/>
</dbReference>
<keyword evidence="3" id="KW-0479">Metal-binding</keyword>
<dbReference type="SUPFAM" id="SSF56784">
    <property type="entry name" value="HAD-like"/>
    <property type="match status" value="1"/>
</dbReference>
<evidence type="ECO:0000313" key="6">
    <source>
        <dbReference type="EMBL" id="KAL3780209.1"/>
    </source>
</evidence>
<comment type="cofactor">
    <cofactor evidence="1">
        <name>Mg(2+)</name>
        <dbReference type="ChEBI" id="CHEBI:18420"/>
    </cofactor>
</comment>
<dbReference type="EMBL" id="JABMIG020000358">
    <property type="protein sequence ID" value="KAL3780209.1"/>
    <property type="molecule type" value="Genomic_DNA"/>
</dbReference>
<evidence type="ECO:0000313" key="7">
    <source>
        <dbReference type="Proteomes" id="UP001516023"/>
    </source>
</evidence>
<comment type="similarity">
    <text evidence="2">Belongs to the HAD-like hydrolase superfamily.</text>
</comment>
<dbReference type="Proteomes" id="UP001516023">
    <property type="component" value="Unassembled WGS sequence"/>
</dbReference>
<dbReference type="AlphaFoldDB" id="A0ABD3NXU3"/>
<dbReference type="InterPro" id="IPR006357">
    <property type="entry name" value="HAD-SF_hydro_IIA"/>
</dbReference>
<gene>
    <name evidence="6" type="ORF">HJC23_007533</name>
</gene>
<proteinExistence type="inferred from homology"/>
<protein>
    <recommendedName>
        <fullName evidence="5">Haloacid dehalogenase-like hydrolase domain-containing protein 2</fullName>
    </recommendedName>
</protein>
<dbReference type="Pfam" id="PF13344">
    <property type="entry name" value="Hydrolase_6"/>
    <property type="match status" value="1"/>
</dbReference>
<evidence type="ECO:0000256" key="2">
    <source>
        <dbReference type="ARBA" id="ARBA00007958"/>
    </source>
</evidence>
<comment type="caution">
    <text evidence="6">The sequence shown here is derived from an EMBL/GenBank/DDBJ whole genome shotgun (WGS) entry which is preliminary data.</text>
</comment>
<evidence type="ECO:0000256" key="5">
    <source>
        <dbReference type="ARBA" id="ARBA00039666"/>
    </source>
</evidence>
<dbReference type="Gene3D" id="3.40.50.1000">
    <property type="entry name" value="HAD superfamily/HAD-like"/>
    <property type="match status" value="2"/>
</dbReference>
<reference evidence="6 7" key="1">
    <citation type="journal article" date="2020" name="G3 (Bethesda)">
        <title>Improved Reference Genome for Cyclotella cryptica CCMP332, a Model for Cell Wall Morphogenesis, Salinity Adaptation, and Lipid Production in Diatoms (Bacillariophyta).</title>
        <authorList>
            <person name="Roberts W.R."/>
            <person name="Downey K.M."/>
            <person name="Ruck E.C."/>
            <person name="Traller J.C."/>
            <person name="Alverson A.J."/>
        </authorList>
    </citation>
    <scope>NUCLEOTIDE SEQUENCE [LARGE SCALE GENOMIC DNA]</scope>
    <source>
        <strain evidence="6 7">CCMP332</strain>
    </source>
</reference>
<dbReference type="Pfam" id="PF13242">
    <property type="entry name" value="Hydrolase_like"/>
    <property type="match status" value="1"/>
</dbReference>
<dbReference type="NCBIfam" id="TIGR01458">
    <property type="entry name" value="HAD-SF-IIA-hyp3"/>
    <property type="match status" value="1"/>
</dbReference>
<dbReference type="InterPro" id="IPR036412">
    <property type="entry name" value="HAD-like_sf"/>
</dbReference>
<dbReference type="InterPro" id="IPR006355">
    <property type="entry name" value="LHPP/HDHD2"/>
</dbReference>
<keyword evidence="4" id="KW-0460">Magnesium</keyword>
<keyword evidence="7" id="KW-1185">Reference proteome</keyword>
<dbReference type="PANTHER" id="PTHR19288:SF46">
    <property type="entry name" value="HALOACID DEHALOGENASE-LIKE HYDROLASE DOMAIN-CONTAINING PROTEIN 2"/>
    <property type="match status" value="1"/>
</dbReference>
<dbReference type="InterPro" id="IPR023214">
    <property type="entry name" value="HAD_sf"/>
</dbReference>
<evidence type="ECO:0000256" key="3">
    <source>
        <dbReference type="ARBA" id="ARBA00022723"/>
    </source>
</evidence>
<accession>A0ABD3NXU3</accession>
<sequence length="291" mass="31564">MSYKAALIDLSGTVHVGKDAVPGAIQACRKLFSSGLKVMFLTNTSKISCNSLLNQLRDMGFDQDALPETINGKRTIMTSVGATRQYLEMNQMRPYCIVEDELMEQDFRGVPMNDPNCVLVGLAPSKLNYERLNEAYRLLLKLKKTEANNDTTTRCENQKPLLIAIHRATHYRDADHQLSLGPGGFISLLEQITGVTAHIVGKPSREFYHAALSSLGVDDPLDVIMVGDDVVGDIKGALDSGLGGAILVKTGKYVAGDESGQKTDGITPTFTMESIVDAVDYICSCSQGVIT</sequence>